<organism evidence="5 6">
    <name type="scientific">Kitasatospora purpeofusca</name>
    <dbReference type="NCBI Taxonomy" id="67352"/>
    <lineage>
        <taxon>Bacteria</taxon>
        <taxon>Bacillati</taxon>
        <taxon>Actinomycetota</taxon>
        <taxon>Actinomycetes</taxon>
        <taxon>Kitasatosporales</taxon>
        <taxon>Streptomycetaceae</taxon>
        <taxon>Kitasatospora</taxon>
    </lineage>
</organism>
<dbReference type="Proteomes" id="UP001432222">
    <property type="component" value="Chromosome"/>
</dbReference>
<evidence type="ECO:0000256" key="3">
    <source>
        <dbReference type="SAM" id="MobiDB-lite"/>
    </source>
</evidence>
<keyword evidence="2" id="KW-0804">Transcription</keyword>
<keyword evidence="6" id="KW-1185">Reference proteome</keyword>
<dbReference type="EMBL" id="CP108110">
    <property type="protein sequence ID" value="WUQ85045.1"/>
    <property type="molecule type" value="Genomic_DNA"/>
</dbReference>
<dbReference type="Gene3D" id="1.10.10.1320">
    <property type="entry name" value="Anti-sigma factor, zinc-finger domain"/>
    <property type="match status" value="1"/>
</dbReference>
<accession>A0ABZ1U1J1</accession>
<keyword evidence="1" id="KW-0805">Transcription regulation</keyword>
<feature type="region of interest" description="Disordered" evidence="3">
    <location>
        <begin position="89"/>
        <end position="142"/>
    </location>
</feature>
<evidence type="ECO:0000256" key="1">
    <source>
        <dbReference type="ARBA" id="ARBA00023015"/>
    </source>
</evidence>
<protein>
    <submittedName>
        <fullName evidence="5">Zf-HC2 domain-containing protein</fullName>
    </submittedName>
</protein>
<evidence type="ECO:0000256" key="2">
    <source>
        <dbReference type="ARBA" id="ARBA00023163"/>
    </source>
</evidence>
<proteinExistence type="predicted"/>
<feature type="region of interest" description="Disordered" evidence="3">
    <location>
        <begin position="187"/>
        <end position="206"/>
    </location>
</feature>
<gene>
    <name evidence="5" type="ORF">OHA16_20005</name>
</gene>
<feature type="region of interest" description="Disordered" evidence="3">
    <location>
        <begin position="230"/>
        <end position="279"/>
    </location>
</feature>
<feature type="transmembrane region" description="Helical" evidence="4">
    <location>
        <begin position="147"/>
        <end position="168"/>
    </location>
</feature>
<evidence type="ECO:0000256" key="4">
    <source>
        <dbReference type="SAM" id="Phobius"/>
    </source>
</evidence>
<name>A0ABZ1U1J1_9ACTN</name>
<keyword evidence="4" id="KW-1133">Transmembrane helix</keyword>
<dbReference type="InterPro" id="IPR041916">
    <property type="entry name" value="Anti_sigma_zinc_sf"/>
</dbReference>
<feature type="compositionally biased region" description="Pro residues" evidence="3">
    <location>
        <begin position="120"/>
        <end position="130"/>
    </location>
</feature>
<feature type="compositionally biased region" description="Low complexity" evidence="3">
    <location>
        <begin position="89"/>
        <end position="119"/>
    </location>
</feature>
<reference evidence="5" key="1">
    <citation type="submission" date="2022-10" db="EMBL/GenBank/DDBJ databases">
        <title>The complete genomes of actinobacterial strains from the NBC collection.</title>
        <authorList>
            <person name="Joergensen T.S."/>
            <person name="Alvarez Arevalo M."/>
            <person name="Sterndorff E.B."/>
            <person name="Faurdal D."/>
            <person name="Vuksanovic O."/>
            <person name="Mourched A.-S."/>
            <person name="Charusanti P."/>
            <person name="Shaw S."/>
            <person name="Blin K."/>
            <person name="Weber T."/>
        </authorList>
    </citation>
    <scope>NUCLEOTIDE SEQUENCE</scope>
    <source>
        <strain evidence="5">NBC_00222</strain>
    </source>
</reference>
<evidence type="ECO:0000313" key="6">
    <source>
        <dbReference type="Proteomes" id="UP001432222"/>
    </source>
</evidence>
<feature type="compositionally biased region" description="Polar residues" evidence="3">
    <location>
        <begin position="1"/>
        <end position="10"/>
    </location>
</feature>
<feature type="region of interest" description="Disordered" evidence="3">
    <location>
        <begin position="1"/>
        <end position="26"/>
    </location>
</feature>
<sequence>MTAPPSSSDPTAGPHPSVDELADLSEDLLAPAEAEALREHLAGCADCRETVDALTEVRALLGAAEAPAVPADVAARIDAALAAAAGPPAAATPATAPAAATPTTASTTATPTVPAARPAPTAPPKAPPARPTAGTGPGRSRRGRRRALLLGSAAALLVLGLGGAFLSLSSSGQQDLSATADAAARPAVGTAAPESSTAGAKTDRATGGTVYQDDQLAAQVGQLLTAAGTARPVKPSAGPGSGPAATDPSEPSGATAVPPADGGQGLVGGNRSTPACPPPSTAALLATDRGSYAGAAADLLVYALPGRPELLDVYLRAPDCGPVLRHLTVPAP</sequence>
<evidence type="ECO:0000313" key="5">
    <source>
        <dbReference type="EMBL" id="WUQ85045.1"/>
    </source>
</evidence>
<keyword evidence="4" id="KW-0812">Transmembrane</keyword>
<dbReference type="RefSeq" id="WP_328955849.1">
    <property type="nucleotide sequence ID" value="NZ_CP108110.1"/>
</dbReference>
<keyword evidence="4" id="KW-0472">Membrane</keyword>